<dbReference type="RefSeq" id="WP_129079346.1">
    <property type="nucleotide sequence ID" value="NZ_QOUX01000046.1"/>
</dbReference>
<dbReference type="Proteomes" id="UP000290649">
    <property type="component" value="Unassembled WGS sequence"/>
</dbReference>
<comment type="caution">
    <text evidence="2">The sequence shown here is derived from an EMBL/GenBank/DDBJ whole genome shotgun (WGS) entry which is preliminary data.</text>
</comment>
<name>A0A4Q0VNJ5_9BACI</name>
<dbReference type="OrthoDB" id="2476294at2"/>
<feature type="compositionally biased region" description="Basic and acidic residues" evidence="1">
    <location>
        <begin position="36"/>
        <end position="64"/>
    </location>
</feature>
<reference evidence="2 3" key="1">
    <citation type="journal article" date="2019" name="Int. J. Syst. Evol. Microbiol.">
        <title>Anaerobacillus alkaliphilus sp. nov., a novel alkaliphilic and moderately halophilic bacterium.</title>
        <authorList>
            <person name="Borsodi A.K."/>
            <person name="Aszalos J.M."/>
            <person name="Bihari P."/>
            <person name="Nagy I."/>
            <person name="Schumann P."/>
            <person name="Sproer C."/>
            <person name="Kovacs A.L."/>
            <person name="Boka K."/>
            <person name="Dobosy P."/>
            <person name="Ovari M."/>
            <person name="Szili-Kovacs T."/>
            <person name="Toth E."/>
        </authorList>
    </citation>
    <scope>NUCLEOTIDE SEQUENCE [LARGE SCALE GENOMIC DNA]</scope>
    <source>
        <strain evidence="2 3">B16-10</strain>
    </source>
</reference>
<keyword evidence="3" id="KW-1185">Reference proteome</keyword>
<gene>
    <name evidence="2" type="ORF">DS745_16665</name>
</gene>
<evidence type="ECO:0008006" key="4">
    <source>
        <dbReference type="Google" id="ProtNLM"/>
    </source>
</evidence>
<feature type="compositionally biased region" description="Basic and acidic residues" evidence="1">
    <location>
        <begin position="74"/>
        <end position="89"/>
    </location>
</feature>
<feature type="compositionally biased region" description="Polar residues" evidence="1">
    <location>
        <begin position="14"/>
        <end position="30"/>
    </location>
</feature>
<sequence>MSLRAIELQVAIPRTQSVGKIQDQLQQRGQVMQDHLGLEQKKDDDHKRKQVLETSETDKKRLSNDDESNQGQKNDQRKNKENKSNEKHQNAAVAKHPYKGNFIDFSG</sequence>
<accession>A0A4Q0VNJ5</accession>
<dbReference type="EMBL" id="QOUX01000046">
    <property type="protein sequence ID" value="RXI97982.1"/>
    <property type="molecule type" value="Genomic_DNA"/>
</dbReference>
<feature type="region of interest" description="Disordered" evidence="1">
    <location>
        <begin position="12"/>
        <end position="107"/>
    </location>
</feature>
<organism evidence="2 3">
    <name type="scientific">Anaerobacillus alkaliphilus</name>
    <dbReference type="NCBI Taxonomy" id="1548597"/>
    <lineage>
        <taxon>Bacteria</taxon>
        <taxon>Bacillati</taxon>
        <taxon>Bacillota</taxon>
        <taxon>Bacilli</taxon>
        <taxon>Bacillales</taxon>
        <taxon>Bacillaceae</taxon>
        <taxon>Anaerobacillus</taxon>
    </lineage>
</organism>
<protein>
    <recommendedName>
        <fullName evidence="4">RNA polymerase subunit sigma</fullName>
    </recommendedName>
</protein>
<dbReference type="AlphaFoldDB" id="A0A4Q0VNJ5"/>
<evidence type="ECO:0000313" key="3">
    <source>
        <dbReference type="Proteomes" id="UP000290649"/>
    </source>
</evidence>
<proteinExistence type="predicted"/>
<evidence type="ECO:0000256" key="1">
    <source>
        <dbReference type="SAM" id="MobiDB-lite"/>
    </source>
</evidence>
<evidence type="ECO:0000313" key="2">
    <source>
        <dbReference type="EMBL" id="RXI97982.1"/>
    </source>
</evidence>